<comment type="catalytic activity">
    <reaction evidence="9">
        <text>L-tyrosyl-[protein] + ATP = O-phospho-L-tyrosyl-[protein] + ADP + H(+)</text>
        <dbReference type="Rhea" id="RHEA:10596"/>
        <dbReference type="Rhea" id="RHEA-COMP:10136"/>
        <dbReference type="Rhea" id="RHEA-COMP:20101"/>
        <dbReference type="ChEBI" id="CHEBI:15378"/>
        <dbReference type="ChEBI" id="CHEBI:30616"/>
        <dbReference type="ChEBI" id="CHEBI:46858"/>
        <dbReference type="ChEBI" id="CHEBI:61978"/>
        <dbReference type="ChEBI" id="CHEBI:456216"/>
        <dbReference type="EC" id="2.7.10.1"/>
    </reaction>
</comment>
<evidence type="ECO:0000256" key="8">
    <source>
        <dbReference type="ARBA" id="ARBA00023137"/>
    </source>
</evidence>
<reference evidence="14" key="1">
    <citation type="journal article" date="2008" name="FEBS Lett.">
        <title>Ancient divergence of animal protein tyrosine kinase genes demonstrated by a gene family tree including choanoflagellate genes.</title>
        <authorList>
            <person name="Suga H."/>
            <person name="Sasaki G."/>
            <person name="Kuma K."/>
            <person name="Nishiyori H."/>
            <person name="Hirose N."/>
            <person name="Su Z.H."/>
            <person name="Iwabe N."/>
            <person name="Miyata T."/>
        </authorList>
    </citation>
    <scope>NUCLEOTIDE SEQUENCE</scope>
</reference>
<evidence type="ECO:0000256" key="11">
    <source>
        <dbReference type="SAM" id="MobiDB-lite"/>
    </source>
</evidence>
<dbReference type="GO" id="GO:0004714">
    <property type="term" value="F:transmembrane receptor protein tyrosine kinase activity"/>
    <property type="evidence" value="ECO:0007669"/>
    <property type="project" value="UniProtKB-EC"/>
</dbReference>
<dbReference type="InterPro" id="IPR011009">
    <property type="entry name" value="Kinase-like_dom_sf"/>
</dbReference>
<evidence type="ECO:0000313" key="14">
    <source>
        <dbReference type="EMBL" id="BAG55496.1"/>
    </source>
</evidence>
<keyword evidence="3" id="KW-0808">Transferase</keyword>
<dbReference type="Pfam" id="PF00640">
    <property type="entry name" value="PID"/>
    <property type="match status" value="3"/>
</dbReference>
<feature type="compositionally biased region" description="Basic and acidic residues" evidence="11">
    <location>
        <begin position="162"/>
        <end position="179"/>
    </location>
</feature>
<dbReference type="InterPro" id="IPR001245">
    <property type="entry name" value="Ser-Thr/Tyr_kinase_cat_dom"/>
</dbReference>
<feature type="domain" description="Protein kinase" evidence="13">
    <location>
        <begin position="485"/>
        <end position="748"/>
    </location>
</feature>
<dbReference type="CDD" id="cd13161">
    <property type="entry name" value="PTB_TK_HMTK"/>
    <property type="match status" value="3"/>
</dbReference>
<evidence type="ECO:0000256" key="7">
    <source>
        <dbReference type="ARBA" id="ARBA00023136"/>
    </source>
</evidence>
<dbReference type="InterPro" id="IPR008266">
    <property type="entry name" value="Tyr_kinase_AS"/>
</dbReference>
<keyword evidence="8" id="KW-0829">Tyrosine-protein kinase</keyword>
<feature type="binding site" evidence="10">
    <location>
        <position position="516"/>
    </location>
    <ligand>
        <name>ATP</name>
        <dbReference type="ChEBI" id="CHEBI:30616"/>
    </ligand>
</feature>
<evidence type="ECO:0000256" key="5">
    <source>
        <dbReference type="ARBA" id="ARBA00022777"/>
    </source>
</evidence>
<organism evidence="14">
    <name type="scientific">Monosiga ovata</name>
    <dbReference type="NCBI Taxonomy" id="81526"/>
    <lineage>
        <taxon>Eukaryota</taxon>
        <taxon>Choanoflagellata</taxon>
        <taxon>Craspedida</taxon>
        <taxon>Salpingoecidae</taxon>
        <taxon>Monosiga</taxon>
    </lineage>
</organism>
<keyword evidence="6 10" id="KW-0067">ATP-binding</keyword>
<evidence type="ECO:0000256" key="2">
    <source>
        <dbReference type="ARBA" id="ARBA00004308"/>
    </source>
</evidence>
<dbReference type="GO" id="GO:0005524">
    <property type="term" value="F:ATP binding"/>
    <property type="evidence" value="ECO:0007669"/>
    <property type="project" value="UniProtKB-UniRule"/>
</dbReference>
<gene>
    <name evidence="14" type="primary">MoPTK-l</name>
</gene>
<dbReference type="PANTHER" id="PTHR24416">
    <property type="entry name" value="TYROSINE-PROTEIN KINASE RECEPTOR"/>
    <property type="match status" value="1"/>
</dbReference>
<dbReference type="GO" id="GO:0043235">
    <property type="term" value="C:receptor complex"/>
    <property type="evidence" value="ECO:0007669"/>
    <property type="project" value="TreeGrafter"/>
</dbReference>
<dbReference type="PROSITE" id="PS01179">
    <property type="entry name" value="PID"/>
    <property type="match status" value="3"/>
</dbReference>
<keyword evidence="7" id="KW-0472">Membrane</keyword>
<dbReference type="EMBL" id="AB098174">
    <property type="protein sequence ID" value="BAG55496.1"/>
    <property type="molecule type" value="mRNA"/>
</dbReference>
<keyword evidence="5 14" id="KW-0418">Kinase</keyword>
<feature type="region of interest" description="Disordered" evidence="11">
    <location>
        <begin position="153"/>
        <end position="179"/>
    </location>
</feature>
<dbReference type="PRINTS" id="PR00109">
    <property type="entry name" value="TYRKINASE"/>
</dbReference>
<accession>B3XVW1</accession>
<dbReference type="SUPFAM" id="SSF56112">
    <property type="entry name" value="Protein kinase-like (PK-like)"/>
    <property type="match status" value="1"/>
</dbReference>
<evidence type="ECO:0000256" key="9">
    <source>
        <dbReference type="ARBA" id="ARBA00051243"/>
    </source>
</evidence>
<dbReference type="Gene3D" id="2.30.29.30">
    <property type="entry name" value="Pleckstrin-homology domain (PH domain)/Phosphotyrosine-binding domain (PTB)"/>
    <property type="match status" value="3"/>
</dbReference>
<keyword evidence="4 10" id="KW-0547">Nucleotide-binding</keyword>
<dbReference type="InterPro" id="IPR011993">
    <property type="entry name" value="PH-like_dom_sf"/>
</dbReference>
<dbReference type="InterPro" id="IPR006020">
    <property type="entry name" value="PTB/PI_dom"/>
</dbReference>
<dbReference type="PROSITE" id="PS50011">
    <property type="entry name" value="PROTEIN_KINASE_DOM"/>
    <property type="match status" value="1"/>
</dbReference>
<dbReference type="InterPro" id="IPR017441">
    <property type="entry name" value="Protein_kinase_ATP_BS"/>
</dbReference>
<dbReference type="FunFam" id="1.10.510.10:FF:001512">
    <property type="entry name" value="Receptor tyrosine-protein kinase erbB-2"/>
    <property type="match status" value="1"/>
</dbReference>
<evidence type="ECO:0000256" key="1">
    <source>
        <dbReference type="ARBA" id="ARBA00004167"/>
    </source>
</evidence>
<dbReference type="GO" id="GO:0050793">
    <property type="term" value="P:regulation of developmental process"/>
    <property type="evidence" value="ECO:0007669"/>
    <property type="project" value="UniProtKB-ARBA"/>
</dbReference>
<dbReference type="PROSITE" id="PS00109">
    <property type="entry name" value="PROTEIN_KINASE_TYR"/>
    <property type="match status" value="1"/>
</dbReference>
<dbReference type="SUPFAM" id="SSF50729">
    <property type="entry name" value="PH domain-like"/>
    <property type="match status" value="3"/>
</dbReference>
<name>B3XVW1_9EUKA</name>
<evidence type="ECO:0000259" key="13">
    <source>
        <dbReference type="PROSITE" id="PS50011"/>
    </source>
</evidence>
<dbReference type="GO" id="GO:0005886">
    <property type="term" value="C:plasma membrane"/>
    <property type="evidence" value="ECO:0007669"/>
    <property type="project" value="TreeGrafter"/>
</dbReference>
<dbReference type="Pfam" id="PF07714">
    <property type="entry name" value="PK_Tyr_Ser-Thr"/>
    <property type="match status" value="1"/>
</dbReference>
<dbReference type="AlphaFoldDB" id="B3XVW1"/>
<dbReference type="InterPro" id="IPR000719">
    <property type="entry name" value="Prot_kinase_dom"/>
</dbReference>
<dbReference type="GO" id="GO:0007169">
    <property type="term" value="P:cell surface receptor protein tyrosine kinase signaling pathway"/>
    <property type="evidence" value="ECO:0007669"/>
    <property type="project" value="TreeGrafter"/>
</dbReference>
<protein>
    <submittedName>
        <fullName evidence="14">Protein tyrosine kinase</fullName>
    </submittedName>
</protein>
<dbReference type="PROSITE" id="PS00107">
    <property type="entry name" value="PROTEIN_KINASE_ATP"/>
    <property type="match status" value="1"/>
</dbReference>
<feature type="domain" description="PID" evidence="12">
    <location>
        <begin position="36"/>
        <end position="146"/>
    </location>
</feature>
<sequence>MGADQSRLDDGLDAAPYTPEYGKELDRGMIGDIFGEFDANYMGSVSVKEPTGNDVCADAITRIKALNLPVKYVKIIISSTGVYTVDRKQETVVSAVRIPEISFVSLDAMDKKVFSFICLAKELLLCHGFCVTKRAQEIPVVINQAFRTSARAENSANPKKLTKSEALSEAKAEKKAERAADKTTSMARYAAKYLGSVPVREAKGNAVVMDAVRRIKALEQTPRNVDIVINPESIDIVEAESHDIIKTVSIMEVSFTAFDPDDKRLFSYITNDSRLGLIYCHAFSVKNKAAEIPEMIGKAFEGAASRLRRKDSALMRLVDQSELEAPAQSTSLNVFEAKYIGFVAVNELRGEDVVHKAYASIKHSHSYLDAVVLVISAEGVRAVEGLTGEVIRNVFIRNISFTCVSGARKEIFAFISHDERLGRVSCHLYDCGPRAYNVCVAIGDAFKAAAAAMAAQKGNPFTASSAEREAVSGPLFTKQVHRKDLEPIKPIGAGQFGEVYLANWNLKDNKSVVAVKMLRNGASISDKGEFLREAETMASLTHENLVRMVGVAVQQRPWLCVLECMQYGDVRDVLQTCKEKSIALTRLEQLIYAVQIADGMAYMAENRFIHMDLAARNCLLHTGNVCKVADFGLTRPLDEGEDHYVLRVSAKLPVKWVSIEALDDKIFSEGSDIWAYGVLLWEILSYGAAPYENVRNQDIQRRVREGLRLKCPEGADEHIFRVASMCWHMDRYKRPSFKDIGQLFRQMLPEAKAACPPARDIGQEVARTKKQKE</sequence>
<dbReference type="Gene3D" id="1.10.510.10">
    <property type="entry name" value="Transferase(Phosphotransferase) domain 1"/>
    <property type="match status" value="1"/>
</dbReference>
<dbReference type="PANTHER" id="PTHR24416:SF600">
    <property type="entry name" value="PDGF- AND VEGF-RECEPTOR RELATED, ISOFORM J"/>
    <property type="match status" value="1"/>
</dbReference>
<evidence type="ECO:0000259" key="12">
    <source>
        <dbReference type="PROSITE" id="PS01179"/>
    </source>
</evidence>
<evidence type="ECO:0000256" key="10">
    <source>
        <dbReference type="PROSITE-ProRule" id="PRU10141"/>
    </source>
</evidence>
<proteinExistence type="evidence at transcript level"/>
<comment type="subcellular location">
    <subcellularLocation>
        <location evidence="2">Endomembrane system</location>
    </subcellularLocation>
    <subcellularLocation>
        <location evidence="1">Membrane</location>
        <topology evidence="1">Single-pass membrane protein</topology>
    </subcellularLocation>
</comment>
<dbReference type="InterPro" id="IPR050122">
    <property type="entry name" value="RTK"/>
</dbReference>
<feature type="domain" description="PID" evidence="12">
    <location>
        <begin position="335"/>
        <end position="446"/>
    </location>
</feature>
<evidence type="ECO:0000256" key="3">
    <source>
        <dbReference type="ARBA" id="ARBA00022679"/>
    </source>
</evidence>
<dbReference type="GO" id="GO:0012505">
    <property type="term" value="C:endomembrane system"/>
    <property type="evidence" value="ECO:0007669"/>
    <property type="project" value="UniProtKB-SubCell"/>
</dbReference>
<dbReference type="CDD" id="cd00192">
    <property type="entry name" value="PTKc"/>
    <property type="match status" value="1"/>
</dbReference>
<dbReference type="SMART" id="SM00462">
    <property type="entry name" value="PTB"/>
    <property type="match status" value="3"/>
</dbReference>
<dbReference type="GO" id="GO:0048468">
    <property type="term" value="P:cell development"/>
    <property type="evidence" value="ECO:0007669"/>
    <property type="project" value="UniProtKB-ARBA"/>
</dbReference>
<evidence type="ECO:0000256" key="6">
    <source>
        <dbReference type="ARBA" id="ARBA00022840"/>
    </source>
</evidence>
<evidence type="ECO:0000256" key="4">
    <source>
        <dbReference type="ARBA" id="ARBA00022741"/>
    </source>
</evidence>
<feature type="domain" description="PID" evidence="12">
    <location>
        <begin position="189"/>
        <end position="316"/>
    </location>
</feature>